<dbReference type="EMBL" id="NVOR01000053">
    <property type="protein sequence ID" value="PED81817.1"/>
    <property type="molecule type" value="Genomic_DNA"/>
</dbReference>
<dbReference type="GO" id="GO:0032259">
    <property type="term" value="P:methylation"/>
    <property type="evidence" value="ECO:0007669"/>
    <property type="project" value="UniProtKB-KW"/>
</dbReference>
<accession>A0AA91VB21</accession>
<name>A0AA91VB21_9BACI</name>
<dbReference type="PANTHER" id="PTHR43861">
    <property type="entry name" value="TRANS-ACONITATE 2-METHYLTRANSFERASE-RELATED"/>
    <property type="match status" value="1"/>
</dbReference>
<evidence type="ECO:0000313" key="2">
    <source>
        <dbReference type="EMBL" id="PED81817.1"/>
    </source>
</evidence>
<sequence>MEQTKMLELNKKCWDVVAPYFFQVDSLPKYGPYTVSEDEIHLFDTIKNKKVLDIGCGSGHSLAYMAKHGAQELWGVDLSSTQIETAKQTLQEWNPHLICAAMEKETDIPKGYFDIVYSIYALGWTSDLSKTLELIYSYLKKGGSFVFSWEHPIYSNLKYGTPEIALESSYHEEVPIIFQTFKGEDVQAVLYKRKLSTYINELVKAGFTIERIVEGEPSSDFDTQTAEPSMKYYSLYKARMLPTTLIVKARK</sequence>
<dbReference type="RefSeq" id="WP_097897867.1">
    <property type="nucleotide sequence ID" value="NZ_NVOR01000053.1"/>
</dbReference>
<dbReference type="InterPro" id="IPR013216">
    <property type="entry name" value="Methyltransf_11"/>
</dbReference>
<keyword evidence="2" id="KW-0808">Transferase</keyword>
<protein>
    <submittedName>
        <fullName evidence="2">SAM-dependent methyltransferase</fullName>
    </submittedName>
</protein>
<dbReference type="Pfam" id="PF08241">
    <property type="entry name" value="Methyltransf_11"/>
    <property type="match status" value="1"/>
</dbReference>
<dbReference type="AlphaFoldDB" id="A0AA91VB21"/>
<gene>
    <name evidence="2" type="ORF">CON65_15160</name>
</gene>
<dbReference type="CDD" id="cd02440">
    <property type="entry name" value="AdoMet_MTases"/>
    <property type="match status" value="1"/>
</dbReference>
<dbReference type="GO" id="GO:0008757">
    <property type="term" value="F:S-adenosylmethionine-dependent methyltransferase activity"/>
    <property type="evidence" value="ECO:0007669"/>
    <property type="project" value="InterPro"/>
</dbReference>
<dbReference type="InterPro" id="IPR029063">
    <property type="entry name" value="SAM-dependent_MTases_sf"/>
</dbReference>
<proteinExistence type="predicted"/>
<comment type="caution">
    <text evidence="2">The sequence shown here is derived from an EMBL/GenBank/DDBJ whole genome shotgun (WGS) entry which is preliminary data.</text>
</comment>
<reference evidence="2 3" key="1">
    <citation type="submission" date="2017-09" db="EMBL/GenBank/DDBJ databases">
        <title>Large-scale bioinformatics analysis of Bacillus genomes uncovers conserved roles of natural products in bacterial physiology.</title>
        <authorList>
            <consortium name="Agbiome Team Llc"/>
            <person name="Bleich R.M."/>
            <person name="Grubbs K.J."/>
            <person name="Santa Maria K.C."/>
            <person name="Allen S.E."/>
            <person name="Farag S."/>
            <person name="Shank E.A."/>
            <person name="Bowers A."/>
        </authorList>
    </citation>
    <scope>NUCLEOTIDE SEQUENCE [LARGE SCALE GENOMIC DNA]</scope>
    <source>
        <strain evidence="2 3">AFS092012</strain>
    </source>
</reference>
<evidence type="ECO:0000259" key="1">
    <source>
        <dbReference type="Pfam" id="PF08241"/>
    </source>
</evidence>
<feature type="domain" description="Methyltransferase type 11" evidence="1">
    <location>
        <begin position="52"/>
        <end position="147"/>
    </location>
</feature>
<evidence type="ECO:0000313" key="3">
    <source>
        <dbReference type="Proteomes" id="UP000221020"/>
    </source>
</evidence>
<organism evidence="2 3">
    <name type="scientific">Bacillus pseudomycoides</name>
    <dbReference type="NCBI Taxonomy" id="64104"/>
    <lineage>
        <taxon>Bacteria</taxon>
        <taxon>Bacillati</taxon>
        <taxon>Bacillota</taxon>
        <taxon>Bacilli</taxon>
        <taxon>Bacillales</taxon>
        <taxon>Bacillaceae</taxon>
        <taxon>Bacillus</taxon>
        <taxon>Bacillus cereus group</taxon>
    </lineage>
</organism>
<dbReference type="Gene3D" id="3.40.50.150">
    <property type="entry name" value="Vaccinia Virus protein VP39"/>
    <property type="match status" value="1"/>
</dbReference>
<dbReference type="Proteomes" id="UP000221020">
    <property type="component" value="Unassembled WGS sequence"/>
</dbReference>
<keyword evidence="2" id="KW-0489">Methyltransferase</keyword>
<dbReference type="SUPFAM" id="SSF53335">
    <property type="entry name" value="S-adenosyl-L-methionine-dependent methyltransferases"/>
    <property type="match status" value="1"/>
</dbReference>